<dbReference type="GeneID" id="54480610"/>
<sequence>MSRCEDQIRRARWRWGKEEGEEEAQRIFLILTAREDIHRDTHQLRCPPAALFGLLGLAIRGGFWWRVEGREGGGNATISPPWAIHSHLQYYCTSSTPRKCLKRPRNLFVYRQRYSRDVWYQAFLSHHHTITLCHSLFVHGNPLLNCPDSSSSTHTGSATTVLAVYVLQRP</sequence>
<keyword evidence="2" id="KW-1185">Reference proteome</keyword>
<gene>
    <name evidence="1" type="ORF">EJ05DRAFT_176631</name>
</gene>
<organism evidence="1 2">
    <name type="scientific">Pseudovirgaria hyperparasitica</name>
    <dbReference type="NCBI Taxonomy" id="470096"/>
    <lineage>
        <taxon>Eukaryota</taxon>
        <taxon>Fungi</taxon>
        <taxon>Dikarya</taxon>
        <taxon>Ascomycota</taxon>
        <taxon>Pezizomycotina</taxon>
        <taxon>Dothideomycetes</taxon>
        <taxon>Dothideomycetes incertae sedis</taxon>
        <taxon>Acrospermales</taxon>
        <taxon>Acrospermaceae</taxon>
        <taxon>Pseudovirgaria</taxon>
    </lineage>
</organism>
<dbReference type="Proteomes" id="UP000799437">
    <property type="component" value="Unassembled WGS sequence"/>
</dbReference>
<dbReference type="RefSeq" id="XP_033604016.1">
    <property type="nucleotide sequence ID" value="XM_033739556.1"/>
</dbReference>
<proteinExistence type="predicted"/>
<dbReference type="AlphaFoldDB" id="A0A6A6WHK0"/>
<name>A0A6A6WHK0_9PEZI</name>
<protein>
    <submittedName>
        <fullName evidence="1">Uncharacterized protein</fullName>
    </submittedName>
</protein>
<evidence type="ECO:0000313" key="1">
    <source>
        <dbReference type="EMBL" id="KAF2761565.1"/>
    </source>
</evidence>
<dbReference type="EMBL" id="ML996566">
    <property type="protein sequence ID" value="KAF2761565.1"/>
    <property type="molecule type" value="Genomic_DNA"/>
</dbReference>
<evidence type="ECO:0000313" key="2">
    <source>
        <dbReference type="Proteomes" id="UP000799437"/>
    </source>
</evidence>
<accession>A0A6A6WHK0</accession>
<reference evidence="1" key="1">
    <citation type="journal article" date="2020" name="Stud. Mycol.">
        <title>101 Dothideomycetes genomes: a test case for predicting lifestyles and emergence of pathogens.</title>
        <authorList>
            <person name="Haridas S."/>
            <person name="Albert R."/>
            <person name="Binder M."/>
            <person name="Bloem J."/>
            <person name="Labutti K."/>
            <person name="Salamov A."/>
            <person name="Andreopoulos B."/>
            <person name="Baker S."/>
            <person name="Barry K."/>
            <person name="Bills G."/>
            <person name="Bluhm B."/>
            <person name="Cannon C."/>
            <person name="Castanera R."/>
            <person name="Culley D."/>
            <person name="Daum C."/>
            <person name="Ezra D."/>
            <person name="Gonzalez J."/>
            <person name="Henrissat B."/>
            <person name="Kuo A."/>
            <person name="Liang C."/>
            <person name="Lipzen A."/>
            <person name="Lutzoni F."/>
            <person name="Magnuson J."/>
            <person name="Mondo S."/>
            <person name="Nolan M."/>
            <person name="Ohm R."/>
            <person name="Pangilinan J."/>
            <person name="Park H.-J."/>
            <person name="Ramirez L."/>
            <person name="Alfaro M."/>
            <person name="Sun H."/>
            <person name="Tritt A."/>
            <person name="Yoshinaga Y."/>
            <person name="Zwiers L.-H."/>
            <person name="Turgeon B."/>
            <person name="Goodwin S."/>
            <person name="Spatafora J."/>
            <person name="Crous P."/>
            <person name="Grigoriev I."/>
        </authorList>
    </citation>
    <scope>NUCLEOTIDE SEQUENCE</scope>
    <source>
        <strain evidence="1">CBS 121739</strain>
    </source>
</reference>